<dbReference type="Proteomes" id="UP000076630">
    <property type="component" value="Unassembled WGS sequence"/>
</dbReference>
<dbReference type="Pfam" id="PF12146">
    <property type="entry name" value="Hydrolase_4"/>
    <property type="match status" value="1"/>
</dbReference>
<proteinExistence type="predicted"/>
<dbReference type="PANTHER" id="PTHR12277">
    <property type="entry name" value="ALPHA/BETA HYDROLASE DOMAIN-CONTAINING PROTEIN"/>
    <property type="match status" value="1"/>
</dbReference>
<dbReference type="InterPro" id="IPR029058">
    <property type="entry name" value="AB_hydrolase_fold"/>
</dbReference>
<dbReference type="EMBL" id="LQNU01000060">
    <property type="protein sequence ID" value="KZE79479.1"/>
    <property type="molecule type" value="Genomic_DNA"/>
</dbReference>
<dbReference type="AlphaFoldDB" id="A0A161S4E2"/>
<keyword evidence="3" id="KW-1185">Reference proteome</keyword>
<dbReference type="Gene3D" id="3.40.50.1820">
    <property type="entry name" value="alpha/beta hydrolase"/>
    <property type="match status" value="1"/>
</dbReference>
<evidence type="ECO:0000259" key="1">
    <source>
        <dbReference type="Pfam" id="PF12146"/>
    </source>
</evidence>
<dbReference type="OrthoDB" id="9777090at2"/>
<dbReference type="SUPFAM" id="SSF53474">
    <property type="entry name" value="alpha/beta-Hydrolases"/>
    <property type="match status" value="1"/>
</dbReference>
<dbReference type="RefSeq" id="WP_038987818.1">
    <property type="nucleotide sequence ID" value="NZ_JWJO01000065.1"/>
</dbReference>
<sequence length="276" mass="31543">MRLYLSMLLLCFTSILWAVEPKKEYVDHPANSTVKFEALEITTSDNYKLKSWICFPTKDKDLKQVLVLAYGDAGNMSYYVRQALEVAKYGYTVVMFDYRGYGESQAFEMIETQLYYDEFVTDLKAVVEYSQHRFQQPVGVWALSMGTIAGTLLYSDIKYDFMIAEGFVSSPQDIISKLKQYLDKDYTLPSSASQYELALSKLTLPVLYFAGDRDGLTSPNDSYRAKFLNTKSEVVLYKGAHLQGFQALSDKTHGERYIKAIDNFLVNKDLPITITK</sequence>
<evidence type="ECO:0000313" key="3">
    <source>
        <dbReference type="Proteomes" id="UP000076630"/>
    </source>
</evidence>
<dbReference type="PANTHER" id="PTHR12277:SF81">
    <property type="entry name" value="PROTEIN ABHD13"/>
    <property type="match status" value="1"/>
</dbReference>
<protein>
    <submittedName>
        <fullName evidence="2">Peptidase</fullName>
    </submittedName>
</protein>
<evidence type="ECO:0000313" key="2">
    <source>
        <dbReference type="EMBL" id="KZE79479.1"/>
    </source>
</evidence>
<reference evidence="2 3" key="1">
    <citation type="submission" date="2016-01" db="EMBL/GenBank/DDBJ databases">
        <title>Whole genome sequencing of Myroides marinus L41.</title>
        <authorList>
            <person name="Hong K.W."/>
        </authorList>
    </citation>
    <scope>NUCLEOTIDE SEQUENCE [LARGE SCALE GENOMIC DNA]</scope>
    <source>
        <strain evidence="2 3">L41</strain>
    </source>
</reference>
<dbReference type="InterPro" id="IPR022742">
    <property type="entry name" value="Hydrolase_4"/>
</dbReference>
<comment type="caution">
    <text evidence="2">The sequence shown here is derived from an EMBL/GenBank/DDBJ whole genome shotgun (WGS) entry which is preliminary data.</text>
</comment>
<name>A0A161S4E2_9FLAO</name>
<organism evidence="2 3">
    <name type="scientific">Myroides marinus</name>
    <dbReference type="NCBI Taxonomy" id="703342"/>
    <lineage>
        <taxon>Bacteria</taxon>
        <taxon>Pseudomonadati</taxon>
        <taxon>Bacteroidota</taxon>
        <taxon>Flavobacteriia</taxon>
        <taxon>Flavobacteriales</taxon>
        <taxon>Flavobacteriaceae</taxon>
        <taxon>Myroides</taxon>
    </lineage>
</organism>
<feature type="domain" description="Serine aminopeptidase S33" evidence="1">
    <location>
        <begin position="62"/>
        <end position="158"/>
    </location>
</feature>
<accession>A0A161S4E2</accession>
<gene>
    <name evidence="2" type="ORF">AV926_11700</name>
</gene>